<dbReference type="Gene3D" id="3.40.50.300">
    <property type="entry name" value="P-loop containing nucleotide triphosphate hydrolases"/>
    <property type="match status" value="1"/>
</dbReference>
<dbReference type="AlphaFoldDB" id="A0A3S0ZRF6"/>
<dbReference type="CDD" id="cd02021">
    <property type="entry name" value="GntK"/>
    <property type="match status" value="1"/>
</dbReference>
<dbReference type="NCBIfam" id="TIGR01313">
    <property type="entry name" value="therm_gnt_kin"/>
    <property type="match status" value="1"/>
</dbReference>
<dbReference type="Proteomes" id="UP000271974">
    <property type="component" value="Unassembled WGS sequence"/>
</dbReference>
<dbReference type="InterPro" id="IPR031322">
    <property type="entry name" value="Shikimate/glucono_kinase"/>
</dbReference>
<dbReference type="FunFam" id="3.40.50.300:FF:000522">
    <property type="entry name" value="Gluconokinase"/>
    <property type="match status" value="1"/>
</dbReference>
<dbReference type="EMBL" id="RQTK01000926">
    <property type="protein sequence ID" value="RUS73539.1"/>
    <property type="molecule type" value="Genomic_DNA"/>
</dbReference>
<dbReference type="GO" id="GO:0046316">
    <property type="term" value="F:gluconokinase activity"/>
    <property type="evidence" value="ECO:0007669"/>
    <property type="project" value="UniProtKB-EC"/>
</dbReference>
<protein>
    <recommendedName>
        <fullName evidence="8">Gluconokinase</fullName>
        <ecNumber evidence="8">2.7.1.12</ecNumber>
    </recommendedName>
</protein>
<dbReference type="PANTHER" id="PTHR43442:SF3">
    <property type="entry name" value="GLUCONOKINASE-RELATED"/>
    <property type="match status" value="1"/>
</dbReference>
<dbReference type="InterPro" id="IPR006001">
    <property type="entry name" value="Therm_gnt_kin"/>
</dbReference>
<evidence type="ECO:0000256" key="6">
    <source>
        <dbReference type="ARBA" id="ARBA00022840"/>
    </source>
</evidence>
<comment type="catalytic activity">
    <reaction evidence="7 8">
        <text>D-gluconate + ATP = 6-phospho-D-gluconate + ADP + H(+)</text>
        <dbReference type="Rhea" id="RHEA:19433"/>
        <dbReference type="ChEBI" id="CHEBI:15378"/>
        <dbReference type="ChEBI" id="CHEBI:18391"/>
        <dbReference type="ChEBI" id="CHEBI:30616"/>
        <dbReference type="ChEBI" id="CHEBI:58759"/>
        <dbReference type="ChEBI" id="CHEBI:456216"/>
        <dbReference type="EC" id="2.7.1.12"/>
    </reaction>
</comment>
<dbReference type="SUPFAM" id="SSF52540">
    <property type="entry name" value="P-loop containing nucleoside triphosphate hydrolases"/>
    <property type="match status" value="1"/>
</dbReference>
<sequence length="188" mass="21037">MVVIVLMGVCGSGKTTVAEKLATKLQCSFKDADDFHTVENKKKMSSGIPLTDQDRIPWLFAIHDYIKSLIQASQTGVVTCSALRQIYRNILVEGNGAITTPSTIIEASQVPSKTEDILFVYLKGAKEVIRERLLNRLDHFMSPTLLDSQLETLEEPCEPERYFMVNVDKSVEEIVDSILKFSSLCHLV</sequence>
<keyword evidence="6 8" id="KW-0067">ATP-binding</keyword>
<comment type="pathway">
    <text evidence="1 8">Carbohydrate acid metabolism; D-gluconate degradation.</text>
</comment>
<evidence type="ECO:0000256" key="3">
    <source>
        <dbReference type="ARBA" id="ARBA00022679"/>
    </source>
</evidence>
<dbReference type="OrthoDB" id="275177at2759"/>
<evidence type="ECO:0000256" key="1">
    <source>
        <dbReference type="ARBA" id="ARBA00004875"/>
    </source>
</evidence>
<evidence type="ECO:0000256" key="7">
    <source>
        <dbReference type="ARBA" id="ARBA00048090"/>
    </source>
</evidence>
<dbReference type="UniPathway" id="UPA00792"/>
<organism evidence="9 10">
    <name type="scientific">Elysia chlorotica</name>
    <name type="common">Eastern emerald elysia</name>
    <name type="synonym">Sea slug</name>
    <dbReference type="NCBI Taxonomy" id="188477"/>
    <lineage>
        <taxon>Eukaryota</taxon>
        <taxon>Metazoa</taxon>
        <taxon>Spiralia</taxon>
        <taxon>Lophotrochozoa</taxon>
        <taxon>Mollusca</taxon>
        <taxon>Gastropoda</taxon>
        <taxon>Heterobranchia</taxon>
        <taxon>Euthyneura</taxon>
        <taxon>Panpulmonata</taxon>
        <taxon>Sacoglossa</taxon>
        <taxon>Placobranchoidea</taxon>
        <taxon>Plakobranchidae</taxon>
        <taxon>Elysia</taxon>
    </lineage>
</organism>
<keyword evidence="10" id="KW-1185">Reference proteome</keyword>
<evidence type="ECO:0000256" key="5">
    <source>
        <dbReference type="ARBA" id="ARBA00022777"/>
    </source>
</evidence>
<dbReference type="GO" id="GO:0005524">
    <property type="term" value="F:ATP binding"/>
    <property type="evidence" value="ECO:0007669"/>
    <property type="project" value="UniProtKB-KW"/>
</dbReference>
<keyword evidence="3 8" id="KW-0808">Transferase</keyword>
<keyword evidence="4 8" id="KW-0547">Nucleotide-binding</keyword>
<comment type="caution">
    <text evidence="9">The sequence shown here is derived from an EMBL/GenBank/DDBJ whole genome shotgun (WGS) entry which is preliminary data.</text>
</comment>
<dbReference type="PANTHER" id="PTHR43442">
    <property type="entry name" value="GLUCONOKINASE-RELATED"/>
    <property type="match status" value="1"/>
</dbReference>
<dbReference type="GO" id="GO:0005975">
    <property type="term" value="P:carbohydrate metabolic process"/>
    <property type="evidence" value="ECO:0007669"/>
    <property type="project" value="InterPro"/>
</dbReference>
<proteinExistence type="inferred from homology"/>
<name>A0A3S0ZRF6_ELYCH</name>
<keyword evidence="5 8" id="KW-0418">Kinase</keyword>
<comment type="similarity">
    <text evidence="2 8">Belongs to the gluconokinase GntK/GntV family.</text>
</comment>
<evidence type="ECO:0000256" key="2">
    <source>
        <dbReference type="ARBA" id="ARBA00008420"/>
    </source>
</evidence>
<dbReference type="Pfam" id="PF01202">
    <property type="entry name" value="SKI"/>
    <property type="match status" value="1"/>
</dbReference>
<dbReference type="InterPro" id="IPR027417">
    <property type="entry name" value="P-loop_NTPase"/>
</dbReference>
<reference evidence="9 10" key="1">
    <citation type="submission" date="2019-01" db="EMBL/GenBank/DDBJ databases">
        <title>A draft genome assembly of the solar-powered sea slug Elysia chlorotica.</title>
        <authorList>
            <person name="Cai H."/>
            <person name="Li Q."/>
            <person name="Fang X."/>
            <person name="Li J."/>
            <person name="Curtis N.E."/>
            <person name="Altenburger A."/>
            <person name="Shibata T."/>
            <person name="Feng M."/>
            <person name="Maeda T."/>
            <person name="Schwartz J.A."/>
            <person name="Shigenobu S."/>
            <person name="Lundholm N."/>
            <person name="Nishiyama T."/>
            <person name="Yang H."/>
            <person name="Hasebe M."/>
            <person name="Li S."/>
            <person name="Pierce S.K."/>
            <person name="Wang J."/>
        </authorList>
    </citation>
    <scope>NUCLEOTIDE SEQUENCE [LARGE SCALE GENOMIC DNA]</scope>
    <source>
        <strain evidence="9">EC2010</strain>
        <tissue evidence="9">Whole organism of an adult</tissue>
    </source>
</reference>
<gene>
    <name evidence="9" type="ORF">EGW08_018697</name>
</gene>
<evidence type="ECO:0000313" key="10">
    <source>
        <dbReference type="Proteomes" id="UP000271974"/>
    </source>
</evidence>
<dbReference type="STRING" id="188477.A0A3S0ZRF6"/>
<dbReference type="GO" id="GO:0005737">
    <property type="term" value="C:cytoplasm"/>
    <property type="evidence" value="ECO:0007669"/>
    <property type="project" value="TreeGrafter"/>
</dbReference>
<evidence type="ECO:0000256" key="4">
    <source>
        <dbReference type="ARBA" id="ARBA00022741"/>
    </source>
</evidence>
<evidence type="ECO:0000256" key="8">
    <source>
        <dbReference type="RuleBase" id="RU363066"/>
    </source>
</evidence>
<evidence type="ECO:0000313" key="9">
    <source>
        <dbReference type="EMBL" id="RUS73539.1"/>
    </source>
</evidence>
<dbReference type="EC" id="2.7.1.12" evidence="8"/>
<accession>A0A3S0ZRF6</accession>